<feature type="domain" description="Filamentous haemagglutinin FhaB/tRNA nuclease CdiA-like TPS" evidence="3">
    <location>
        <begin position="68"/>
        <end position="189"/>
    </location>
</feature>
<sequence>MSKKKISSIYFNKSVVYKRVKGFMAASLFLAGNLVSTLPAMAAPKPSANIVVDTAPPVNQRPTVDITHNGIDQINIVHPNDAGVSHNKFNQYNVNEQGQILNNSPTITNTKLAGQITGNPHLKDGKTAHTIINEVTGYSPTKLLGYTEVAGKQAAVIIANPNGITCAGCGFINTSRASLATGKPNLDANGNLQSITVSGGEVGFDGAGGNFAEVPVLDIISRKVRINAPVNGQDIQVVAGRNTYNYANRTATPLSSDGSQAPEFAIETSSLGGMTGNHIQMLVNEKGAGVRVDGRMASTAGDMQLTADGKLVVSGEIAAQNNLKATVTTVENTGTIGATNTVSLKASSLSNTGKIIANGGQESNITVDDELDNSGSIIAQSGLKLKATKINNQQAGNVNAQNNLTLDGQNLTNNGEISSATGTIKATINGDISNNNGKIAANNSIDLDATGNMSNQSGQIVGNQAASIHIKANNLNNQNGLIQTNTGIINLEPNSLNNDAGSIVTTNANITINASEYILNNNNAQIGSEGSGDIDLITQNTLQNNNSKILTNSGNISINSNKLLNNSGVIIAGMVNNAGDLVLHSGDVDNSNGTLQATNGSVDAHIGNYTDTGNGVFYAGNNLTINASGDMSVGGAIQSQNQFTLNANNLNLTNKNAAVSSLNGNGSLTIVNDLINNGNISFSKGSLALDTGSFGNYGSIDIGVGGFNFNVKGNFSNRNGSLVTDASDVTITALDGTVDNTNGQIGVKTNGNVTINSQDLWNEGGLIRTTTGAITLNVNTLDNQNGSILITTGKFANDADEKRAQGAHLQINASQNINNTAGKIAIQESGNIGITANNGNIYNEAIGDSSGQIVTPAGFVHIVGENLDNYGGQIGALTTGDITLSLQSSLMNMNGKIITPSGTITIDNGDFSNKDVNIDNTNGIIKSTDGSINTSIGSYTDTNAGLIYAGQNLTITATGDVSIAHAIQSQNDLSVSSASLNLSNADASLSSLSGNGVITVTNALINAGSIFINKDLLSITAGSIKNSGQISIKKPTSDTDTDTDTDTKRDISNAETVKKNGLNIETKNGDIDNRSGHIVTADSAIDLNASGNIDNSNAGQIGSQESNSVTLSGQALNNQNGLIRTNDGDLTLTIGSLDNSNSGAILTTTGNILVDASQGILNTLGKIGVEQQGNVTVNAKTGDLNNTQGKILTTSGLLDVDVYNLYNNSSGQIGSKNGAIDITFKHLVNNSGVILAENNSTLVDSTASEGNWGSVALHGGDVDNSNGTIQATRDLVLANISSYTDTSSGVLYAGKKLTLSASGNVSIANVIQSQGDTVLSANQLTLTNKEASVSSLQGNVSLNNINEIINNGSIYASRGSLNIQQGGILENSGAVYGKQLVKLDLTQSIKNNGVIVDSKLDNGLIQSDGNVLLTASSLENTGFIQSIEGYITLAISGDIYNQSLADSTDSSGVIKSGGTDKDGYGQYITITADNLQNTNGRILSDTDLTLNIQNTLTNGGYLQANKATTLVTPNLKNNGGAILALGGNLSIGSSETQTVTAAIDNSNGKIQANGNIVINGSSYQSSDKSFLTAQQQLQANFTGDAVNNGQMVAGSDLTFTANSLSNGKLGLIYSEIGNVSLTVLGQGGISNFGNIRSVGTNTQLLMNTSTLANQGTILSANSAALTISQQLNNQRDQSDPKVFGKIITQGGDLTINAPTVVNAGLIITPNNLTITTQTMNNTGYVSADSSLTVNASHSIVAQAASSGLSYDSNGLGNDIQTLVSGSFVGGTVNLSSQDITSQNGWIQGKNSVTLTANTIENTQQSVLLSTNGDVTLQGIGSTTDNILPVSSVKNTGSNIQAYNRIWIATQNLDNTNGVLTSESGNIRLDQGSSGSALQSFNNAGGTLQSSQDLTLNFSQLDSAEGSKILAGGLLSLTIGSDFTNNGTLWGGKGLSLTVSSLTNSANNVIGADSGNVTINAKNGDVTNYGVIKNLDSNAGSLLIQAQNLMNDNGSILSNSNINLQISQNLTNQNNGEITAYNQGNIVFTGSSFNNAYLMLAGGTITGSVSGDINNNANGYIYGESGLTLTSNGQITNSTNGQIGTGTGDLSLTASTLSFAQNGQIISSGGKISLNASSGMSNNGWLQGMGDIQITTPTLDNSNGTIVSMQGGMTIQKDQNGNGLTSLNNNNGTLQSTKNLTIYTDKLQSQNGKILTYDALGKGNVGDVALFANAQNGVLTTLDLSNDGIIQSSKDIDLAAQSSALSATGTIIANQTLNAVLEGDFSDQNMLFSSLGVNQDAGVNFTVHGNYTTNENGGLTSRGNLVVNADTITNNGVLLALNTMTVNTGSLTNNKTGVLSSTNDMTITTSGDINNNQGVIQSDQGSMTIDAKTGDVNNIGGLIRTQGAYGDITLTARSFTNKYFGNLETTTFTDKLIAKYDTAINAAGQAYAGMTNKEVTNTYTITTGVVGLGQYYYSSDVKILKVAAPEGLYTTDGKPASGYVYYFLSGGAGNPNTRVEITATGTQTTLNGTSAIISAGRDLTIVTTGAIKNDVSHMEAGGNMQLTGASLDNVGYQNDVVFKVACYNKDYCRTLNPKDSSELTDPLFGDFGGHDMKDSPKRVWGANTVNTGLSGTIVAGGDLKGQFEGQVNNTTIIDGVLNYKPTDPDRSPSSGNFAQTTEGSEGKDGLKGPGNSNLSSSSSDLTTVDGKNNNLAYSGVTNPQGVDPGLHVTLPGFSGSGSTSINDILSSLTGGQALFRPNPNVTNGSSSVNNVSGGNIGNTTGNGGISTGNTVNNNPVNTVTGTEVTVQNPIQSGNVNTSSVNSNSNYLIETRPQYTSVNEFYGSQYLLNHLDINGSYMFLGDAGFDTQYIQQQYIQATGQSYPGGTYMTASDAMKTLLDNASTESGKLGLQFGTALTAEQQAALNEDIVWYVPQVVDGQTVLVPQLYLSPKTDVLAGAAIKGKNVNITAGSITNSGLMEGTNSIALTATNGDISNIWGTIKGGNISLNAQNGSVINSDTVNNYLVNGGTGSYLGSQGQILASGTLGIQASDSITTHGGTIQSGSDLAMKAGTINIGSVELNAAASSVTHASDGTLSFVGNQTKNYGTTITAGGSASLQSTAGDLTLSGSTLNATGNVSLSSAGSIGLNAVTDSGLSDVKGHKSSAFNSSSFSDHNEYTTALSSNVISNGNITMGAKNDINLAGSVVLADGNTSLYAGHDVNLGSVTNTSSTSSSHKSSGLLQKEKEAGNSTKTEEIGSLVGAGKDVTIGAGHDLNIAGTVTG</sequence>
<dbReference type="EMBL" id="JOPB01000005">
    <property type="protein sequence ID" value="OUI78800.1"/>
    <property type="molecule type" value="Genomic_DNA"/>
</dbReference>
<protein>
    <recommendedName>
        <fullName evidence="3">Filamentous haemagglutinin FhaB/tRNA nuclease CdiA-like TPS domain-containing protein</fullName>
    </recommendedName>
</protein>
<feature type="region of interest" description="Disordered" evidence="1">
    <location>
        <begin position="1028"/>
        <end position="1048"/>
    </location>
</feature>
<feature type="region of interest" description="Disordered" evidence="1">
    <location>
        <begin position="2641"/>
        <end position="2705"/>
    </location>
</feature>
<feature type="region of interest" description="Disordered" evidence="1">
    <location>
        <begin position="3207"/>
        <end position="3237"/>
    </location>
</feature>
<gene>
    <name evidence="4" type="ORF">HK18_07945</name>
</gene>
<feature type="chain" id="PRO_5011682859" description="Filamentous haemagglutinin FhaB/tRNA nuclease CdiA-like TPS domain-containing protein" evidence="2">
    <location>
        <begin position="43"/>
        <end position="3264"/>
    </location>
</feature>
<dbReference type="SUPFAM" id="SSF51126">
    <property type="entry name" value="Pectin lyase-like"/>
    <property type="match status" value="1"/>
</dbReference>
<reference evidence="5" key="1">
    <citation type="submission" date="2014-06" db="EMBL/GenBank/DDBJ databases">
        <authorList>
            <person name="Winans N.J."/>
            <person name="Newell P.D."/>
            <person name="Douglas A.E."/>
        </authorList>
    </citation>
    <scope>NUCLEOTIDE SEQUENCE [LARGE SCALE GENOMIC DNA]</scope>
    <source>
        <strain evidence="5">DmL_052</strain>
    </source>
</reference>
<dbReference type="InterPro" id="IPR011050">
    <property type="entry name" value="Pectin_lyase_fold/virulence"/>
</dbReference>
<evidence type="ECO:0000313" key="4">
    <source>
        <dbReference type="EMBL" id="OUI78800.1"/>
    </source>
</evidence>
<dbReference type="InterPro" id="IPR008638">
    <property type="entry name" value="FhaB/CdiA-like_TPS"/>
</dbReference>
<keyword evidence="2" id="KW-0732">Signal</keyword>
<feature type="compositionally biased region" description="Polar residues" evidence="1">
    <location>
        <begin position="2683"/>
        <end position="2703"/>
    </location>
</feature>
<evidence type="ECO:0000259" key="3">
    <source>
        <dbReference type="SMART" id="SM00912"/>
    </source>
</evidence>
<feature type="compositionally biased region" description="Basic and acidic residues" evidence="1">
    <location>
        <begin position="3224"/>
        <end position="3237"/>
    </location>
</feature>
<feature type="compositionally biased region" description="Low complexity" evidence="1">
    <location>
        <begin position="3207"/>
        <end position="3220"/>
    </location>
</feature>
<dbReference type="RefSeq" id="WP_086632197.1">
    <property type="nucleotide sequence ID" value="NZ_JOPB01000005.1"/>
</dbReference>
<comment type="caution">
    <text evidence="4">The sequence shown here is derived from an EMBL/GenBank/DDBJ whole genome shotgun (WGS) entry which is preliminary data.</text>
</comment>
<dbReference type="InterPro" id="IPR012334">
    <property type="entry name" value="Pectin_lyas_fold"/>
</dbReference>
<evidence type="ECO:0000313" key="5">
    <source>
        <dbReference type="Proteomes" id="UP000194946"/>
    </source>
</evidence>
<name>A0A251ZVV1_9PROT</name>
<dbReference type="SMART" id="SM00912">
    <property type="entry name" value="Haemagg_act"/>
    <property type="match status" value="1"/>
</dbReference>
<evidence type="ECO:0000256" key="1">
    <source>
        <dbReference type="SAM" id="MobiDB-lite"/>
    </source>
</evidence>
<feature type="compositionally biased region" description="Polar residues" evidence="1">
    <location>
        <begin position="2650"/>
        <end position="2662"/>
    </location>
</feature>
<accession>A0A251ZVV1</accession>
<evidence type="ECO:0000256" key="2">
    <source>
        <dbReference type="SAM" id="SignalP"/>
    </source>
</evidence>
<dbReference type="Pfam" id="PF05860">
    <property type="entry name" value="TPS"/>
    <property type="match status" value="1"/>
</dbReference>
<dbReference type="Gene3D" id="2.160.20.10">
    <property type="entry name" value="Single-stranded right-handed beta-helix, Pectin lyase-like"/>
    <property type="match status" value="1"/>
</dbReference>
<dbReference type="Proteomes" id="UP000194946">
    <property type="component" value="Unassembled WGS sequence"/>
</dbReference>
<keyword evidence="5" id="KW-1185">Reference proteome</keyword>
<organism evidence="4 5">
    <name type="scientific">Commensalibacter intestini</name>
    <dbReference type="NCBI Taxonomy" id="479936"/>
    <lineage>
        <taxon>Bacteria</taxon>
        <taxon>Pseudomonadati</taxon>
        <taxon>Pseudomonadota</taxon>
        <taxon>Alphaproteobacteria</taxon>
        <taxon>Acetobacterales</taxon>
        <taxon>Acetobacteraceae</taxon>
    </lineage>
</organism>
<feature type="signal peptide" evidence="2">
    <location>
        <begin position="1"/>
        <end position="42"/>
    </location>
</feature>
<proteinExistence type="predicted"/>